<dbReference type="AlphaFoldDB" id="A0A0H2RFN7"/>
<organism evidence="5 6">
    <name type="scientific">Schizopora paradoxa</name>
    <dbReference type="NCBI Taxonomy" id="27342"/>
    <lineage>
        <taxon>Eukaryota</taxon>
        <taxon>Fungi</taxon>
        <taxon>Dikarya</taxon>
        <taxon>Basidiomycota</taxon>
        <taxon>Agaricomycotina</taxon>
        <taxon>Agaricomycetes</taxon>
        <taxon>Hymenochaetales</taxon>
        <taxon>Schizoporaceae</taxon>
        <taxon>Schizopora</taxon>
    </lineage>
</organism>
<protein>
    <submittedName>
        <fullName evidence="5">ARM repeat-containing protein</fullName>
    </submittedName>
</protein>
<dbReference type="InterPro" id="IPR011989">
    <property type="entry name" value="ARM-like"/>
</dbReference>
<feature type="repeat" description="Pumilio" evidence="2">
    <location>
        <begin position="344"/>
        <end position="386"/>
    </location>
</feature>
<feature type="repeat" description="Pumilio" evidence="2">
    <location>
        <begin position="272"/>
        <end position="307"/>
    </location>
</feature>
<dbReference type="CDD" id="cd07920">
    <property type="entry name" value="Pumilio"/>
    <property type="match status" value="1"/>
</dbReference>
<feature type="repeat" description="Pumilio" evidence="2">
    <location>
        <begin position="308"/>
        <end position="343"/>
    </location>
</feature>
<dbReference type="InterPro" id="IPR001313">
    <property type="entry name" value="Pumilio_RNA-bd_rpt"/>
</dbReference>
<evidence type="ECO:0000259" key="4">
    <source>
        <dbReference type="PROSITE" id="PS50303"/>
    </source>
</evidence>
<feature type="region of interest" description="Disordered" evidence="3">
    <location>
        <begin position="36"/>
        <end position="55"/>
    </location>
</feature>
<feature type="region of interest" description="Disordered" evidence="3">
    <location>
        <begin position="1"/>
        <end position="24"/>
    </location>
</feature>
<reference evidence="5 6" key="1">
    <citation type="submission" date="2015-04" db="EMBL/GenBank/DDBJ databases">
        <title>Complete genome sequence of Schizopora paradoxa KUC8140, a cosmopolitan wood degrader in East Asia.</title>
        <authorList>
            <consortium name="DOE Joint Genome Institute"/>
            <person name="Min B."/>
            <person name="Park H."/>
            <person name="Jang Y."/>
            <person name="Kim J.-J."/>
            <person name="Kim K.H."/>
            <person name="Pangilinan J."/>
            <person name="Lipzen A."/>
            <person name="Riley R."/>
            <person name="Grigoriev I.V."/>
            <person name="Spatafora J.W."/>
            <person name="Choi I.-G."/>
        </authorList>
    </citation>
    <scope>NUCLEOTIDE SEQUENCE [LARGE SCALE GENOMIC DNA]</scope>
    <source>
        <strain evidence="5 6">KUC8140</strain>
    </source>
</reference>
<evidence type="ECO:0000313" key="6">
    <source>
        <dbReference type="Proteomes" id="UP000053477"/>
    </source>
</evidence>
<keyword evidence="1" id="KW-0677">Repeat</keyword>
<sequence>MGSRQQRRFRKPAKHSSPNQSISIKVPLGPFVNQVPSGAPHFNPGISGSARRDSRQLQRAEVVTIPIAPTRSALLEQFRSNRNRDRAWKLKELFGHIVEFSGDQHGSRFIQQSIQSATDEERQKLFDEIFPEHVLNLMQDVFGNYVVQKLFEHGTPDQRAKMCKMMLGHVFDLSQHVYGCRVVQTAIDYASKERQNAFVRELERRLLECVENANGNHVIQKLVQRLASDQLHFIQIFCGHVVRLATHPYGCRVLQRCLENLSEVHTRSLLDELVGNCRQLMEDQYGNYVIQYVIANGSVMDRHFLVSGLHGRMMAMARHKFASNVVEKALVHSDPDVRRSLIDEFLVLTPDGNNLIQAMMSDQYANYVLQTALSVAEGSQKAILVTYVSPLLVNMRKNNSMYNKHLMSCTSYRNYHRSPH</sequence>
<dbReference type="InterPro" id="IPR016024">
    <property type="entry name" value="ARM-type_fold"/>
</dbReference>
<dbReference type="EMBL" id="KQ086020">
    <property type="protein sequence ID" value="KLO10675.1"/>
    <property type="molecule type" value="Genomic_DNA"/>
</dbReference>
<dbReference type="PROSITE" id="PS50302">
    <property type="entry name" value="PUM"/>
    <property type="match status" value="6"/>
</dbReference>
<keyword evidence="6" id="KW-1185">Reference proteome</keyword>
<accession>A0A0H2RFN7</accession>
<evidence type="ECO:0000256" key="3">
    <source>
        <dbReference type="SAM" id="MobiDB-lite"/>
    </source>
</evidence>
<evidence type="ECO:0000313" key="5">
    <source>
        <dbReference type="EMBL" id="KLO10675.1"/>
    </source>
</evidence>
<feature type="compositionally biased region" description="Basic residues" evidence="3">
    <location>
        <begin position="1"/>
        <end position="14"/>
    </location>
</feature>
<dbReference type="PROSITE" id="PS50303">
    <property type="entry name" value="PUM_HD"/>
    <property type="match status" value="1"/>
</dbReference>
<feature type="repeat" description="Pumilio" evidence="2">
    <location>
        <begin position="92"/>
        <end position="127"/>
    </location>
</feature>
<dbReference type="InterPro" id="IPR033133">
    <property type="entry name" value="PUM-HD"/>
</dbReference>
<dbReference type="SUPFAM" id="SSF48371">
    <property type="entry name" value="ARM repeat"/>
    <property type="match status" value="1"/>
</dbReference>
<dbReference type="SMART" id="SM00025">
    <property type="entry name" value="Pumilio"/>
    <property type="match status" value="8"/>
</dbReference>
<evidence type="ECO:0000256" key="1">
    <source>
        <dbReference type="ARBA" id="ARBA00022737"/>
    </source>
</evidence>
<evidence type="ECO:0000256" key="2">
    <source>
        <dbReference type="PROSITE-ProRule" id="PRU00317"/>
    </source>
</evidence>
<dbReference type="GO" id="GO:0003730">
    <property type="term" value="F:mRNA 3'-UTR binding"/>
    <property type="evidence" value="ECO:0007669"/>
    <property type="project" value="TreeGrafter"/>
</dbReference>
<feature type="repeat" description="Pumilio" evidence="2">
    <location>
        <begin position="128"/>
        <end position="168"/>
    </location>
</feature>
<dbReference type="GO" id="GO:0005737">
    <property type="term" value="C:cytoplasm"/>
    <property type="evidence" value="ECO:0007669"/>
    <property type="project" value="TreeGrafter"/>
</dbReference>
<proteinExistence type="predicted"/>
<dbReference type="STRING" id="27342.A0A0H2RFN7"/>
<dbReference type="OrthoDB" id="668540at2759"/>
<name>A0A0H2RFN7_9AGAM</name>
<dbReference type="InParanoid" id="A0A0H2RFN7"/>
<dbReference type="Proteomes" id="UP000053477">
    <property type="component" value="Unassembled WGS sequence"/>
</dbReference>
<dbReference type="InterPro" id="IPR033712">
    <property type="entry name" value="Pumilio_RNA-bd"/>
</dbReference>
<dbReference type="Pfam" id="PF00806">
    <property type="entry name" value="PUF"/>
    <property type="match status" value="8"/>
</dbReference>
<feature type="domain" description="PUM-HD" evidence="4">
    <location>
        <begin position="70"/>
        <end position="414"/>
    </location>
</feature>
<dbReference type="PANTHER" id="PTHR12537">
    <property type="entry name" value="RNA BINDING PROTEIN PUMILIO-RELATED"/>
    <property type="match status" value="1"/>
</dbReference>
<dbReference type="Gene3D" id="1.25.10.10">
    <property type="entry name" value="Leucine-rich Repeat Variant"/>
    <property type="match status" value="1"/>
</dbReference>
<dbReference type="PANTHER" id="PTHR12537:SF12">
    <property type="entry name" value="MATERNAL PROTEIN PUMILIO"/>
    <property type="match status" value="1"/>
</dbReference>
<dbReference type="GO" id="GO:0000288">
    <property type="term" value="P:nuclear-transcribed mRNA catabolic process, deadenylation-dependent decay"/>
    <property type="evidence" value="ECO:0007669"/>
    <property type="project" value="TreeGrafter"/>
</dbReference>
<gene>
    <name evidence="5" type="ORF">SCHPADRAFT_832240</name>
</gene>
<feature type="repeat" description="Pumilio" evidence="2">
    <location>
        <begin position="235"/>
        <end position="271"/>
    </location>
</feature>